<name>A0ABX8LWW4_9GAMM</name>
<evidence type="ECO:0000313" key="2">
    <source>
        <dbReference type="Proteomes" id="UP000693715"/>
    </source>
</evidence>
<sequence>MKFGDLSPESQVAAREVLADMLRMKYQQLSDLPHSTARLLGRRVRESFVALESEESRAECNESF</sequence>
<dbReference type="EMBL" id="CP020335">
    <property type="protein sequence ID" value="QXF34781.1"/>
    <property type="molecule type" value="Genomic_DNA"/>
</dbReference>
<gene>
    <name evidence="1" type="ORF">B0X70_17600</name>
</gene>
<accession>A0ABX8LWW4</accession>
<proteinExistence type="predicted"/>
<evidence type="ECO:0000313" key="1">
    <source>
        <dbReference type="EMBL" id="QXF34781.1"/>
    </source>
</evidence>
<organism evidence="1 2">
    <name type="scientific">Photorhabdus akhurstii</name>
    <dbReference type="NCBI Taxonomy" id="171438"/>
    <lineage>
        <taxon>Bacteria</taxon>
        <taxon>Pseudomonadati</taxon>
        <taxon>Pseudomonadota</taxon>
        <taxon>Gammaproteobacteria</taxon>
        <taxon>Enterobacterales</taxon>
        <taxon>Morganellaceae</taxon>
        <taxon>Photorhabdus</taxon>
    </lineage>
</organism>
<protein>
    <submittedName>
        <fullName evidence="1">Uncharacterized protein</fullName>
    </submittedName>
</protein>
<reference evidence="1 2" key="1">
    <citation type="submission" date="2017-03" db="EMBL/GenBank/DDBJ databases">
        <title>Genome comparison of Photorhabdus luminescens strain 0813-124 phase variants.</title>
        <authorList>
            <person name="Chien C.-C."/>
            <person name="Chen W.-J."/>
            <person name="Shih M.-C."/>
            <person name="Hsieh F.-C."/>
        </authorList>
    </citation>
    <scope>NUCLEOTIDE SEQUENCE [LARGE SCALE GENOMIC DNA]</scope>
    <source>
        <strain evidence="1 2">0813-124 phase II</strain>
    </source>
</reference>
<keyword evidence="2" id="KW-1185">Reference proteome</keyword>
<dbReference type="Proteomes" id="UP000693715">
    <property type="component" value="Chromosome"/>
</dbReference>